<dbReference type="KEGG" id="hoh:Hoch_3671"/>
<keyword evidence="3" id="KW-1185">Reference proteome</keyword>
<evidence type="ECO:0000313" key="3">
    <source>
        <dbReference type="Proteomes" id="UP000001880"/>
    </source>
</evidence>
<organism evidence="2 3">
    <name type="scientific">Haliangium ochraceum (strain DSM 14365 / JCM 11303 / SMP-2)</name>
    <dbReference type="NCBI Taxonomy" id="502025"/>
    <lineage>
        <taxon>Bacteria</taxon>
        <taxon>Pseudomonadati</taxon>
        <taxon>Myxococcota</taxon>
        <taxon>Polyangia</taxon>
        <taxon>Haliangiales</taxon>
        <taxon>Kofleriaceae</taxon>
        <taxon>Haliangium</taxon>
    </lineage>
</organism>
<evidence type="ECO:0000313" key="2">
    <source>
        <dbReference type="EMBL" id="ACY16172.1"/>
    </source>
</evidence>
<reference evidence="2 3" key="1">
    <citation type="journal article" date="2010" name="Stand. Genomic Sci.">
        <title>Complete genome sequence of Haliangium ochraceum type strain (SMP-2).</title>
        <authorList>
            <consortium name="US DOE Joint Genome Institute (JGI-PGF)"/>
            <person name="Ivanova N."/>
            <person name="Daum C."/>
            <person name="Lang E."/>
            <person name="Abt B."/>
            <person name="Kopitz M."/>
            <person name="Saunders E."/>
            <person name="Lapidus A."/>
            <person name="Lucas S."/>
            <person name="Glavina Del Rio T."/>
            <person name="Nolan M."/>
            <person name="Tice H."/>
            <person name="Copeland A."/>
            <person name="Cheng J.F."/>
            <person name="Chen F."/>
            <person name="Bruce D."/>
            <person name="Goodwin L."/>
            <person name="Pitluck S."/>
            <person name="Mavromatis K."/>
            <person name="Pati A."/>
            <person name="Mikhailova N."/>
            <person name="Chen A."/>
            <person name="Palaniappan K."/>
            <person name="Land M."/>
            <person name="Hauser L."/>
            <person name="Chang Y.J."/>
            <person name="Jeffries C.D."/>
            <person name="Detter J.C."/>
            <person name="Brettin T."/>
            <person name="Rohde M."/>
            <person name="Goker M."/>
            <person name="Bristow J."/>
            <person name="Markowitz V."/>
            <person name="Eisen J.A."/>
            <person name="Hugenholtz P."/>
            <person name="Kyrpides N.C."/>
            <person name="Klenk H.P."/>
        </authorList>
    </citation>
    <scope>NUCLEOTIDE SEQUENCE [LARGE SCALE GENOMIC DNA]</scope>
    <source>
        <strain evidence="3">DSM 14365 / CIP 107738 / JCM 11303 / AJ 13395 / SMP-2</strain>
    </source>
</reference>
<accession>D0LXD0</accession>
<protein>
    <recommendedName>
        <fullName evidence="4">Lipoprotein</fullName>
    </recommendedName>
</protein>
<dbReference type="HOGENOM" id="CLU_1641411_0_0_7"/>
<dbReference type="RefSeq" id="WP_012828771.1">
    <property type="nucleotide sequence ID" value="NC_013440.1"/>
</dbReference>
<feature type="chain" id="PRO_5003011000" description="Lipoprotein" evidence="1">
    <location>
        <begin position="18"/>
        <end position="161"/>
    </location>
</feature>
<proteinExistence type="predicted"/>
<sequence length="161" mass="16909">MVTLLAAWALNSALVGAAGCSTGADDVAIELSIYPSERDTDDVCTAEDLGEVEHISLEFLGFVNGGFCYYGHVCETDLGPITEVADVARYLSERQQPLIDLPAGAPHTIRVIGHSDGCLRSDDHRMCGYGPLSELADGVLPLPVSCGDCPLDGESGLPDCP</sequence>
<dbReference type="AlphaFoldDB" id="D0LXD0"/>
<dbReference type="STRING" id="502025.Hoch_3671"/>
<evidence type="ECO:0000256" key="1">
    <source>
        <dbReference type="SAM" id="SignalP"/>
    </source>
</evidence>
<gene>
    <name evidence="2" type="ordered locus">Hoch_3671</name>
</gene>
<dbReference type="EMBL" id="CP001804">
    <property type="protein sequence ID" value="ACY16172.1"/>
    <property type="molecule type" value="Genomic_DNA"/>
</dbReference>
<name>D0LXD0_HALO1</name>
<keyword evidence="1" id="KW-0732">Signal</keyword>
<feature type="signal peptide" evidence="1">
    <location>
        <begin position="1"/>
        <end position="17"/>
    </location>
</feature>
<dbReference type="Proteomes" id="UP000001880">
    <property type="component" value="Chromosome"/>
</dbReference>
<evidence type="ECO:0008006" key="4">
    <source>
        <dbReference type="Google" id="ProtNLM"/>
    </source>
</evidence>